<proteinExistence type="predicted"/>
<protein>
    <submittedName>
        <fullName evidence="1">Uncharacterized protein</fullName>
    </submittedName>
</protein>
<comment type="caution">
    <text evidence="1">The sequence shown here is derived from an EMBL/GenBank/DDBJ whole genome shotgun (WGS) entry which is preliminary data.</text>
</comment>
<gene>
    <name evidence="1" type="ORF">H9787_11745</name>
</gene>
<reference evidence="1" key="1">
    <citation type="journal article" date="2021" name="PeerJ">
        <title>Extensive microbial diversity within the chicken gut microbiome revealed by metagenomics and culture.</title>
        <authorList>
            <person name="Gilroy R."/>
            <person name="Ravi A."/>
            <person name="Getino M."/>
            <person name="Pursley I."/>
            <person name="Horton D.L."/>
            <person name="Alikhan N.F."/>
            <person name="Baker D."/>
            <person name="Gharbi K."/>
            <person name="Hall N."/>
            <person name="Watson M."/>
            <person name="Adriaenssens E.M."/>
            <person name="Foster-Nyarko E."/>
            <person name="Jarju S."/>
            <person name="Secka A."/>
            <person name="Antonio M."/>
            <person name="Oren A."/>
            <person name="Chaudhuri R.R."/>
            <person name="La Ragione R."/>
            <person name="Hildebrand F."/>
            <person name="Pallen M.J."/>
        </authorList>
    </citation>
    <scope>NUCLEOTIDE SEQUENCE</scope>
    <source>
        <strain evidence="1">ChiBcec18-1249</strain>
    </source>
</reference>
<dbReference type="InterPro" id="IPR046171">
    <property type="entry name" value="DUF6173"/>
</dbReference>
<accession>A0A9D2LKU0</accession>
<evidence type="ECO:0000313" key="2">
    <source>
        <dbReference type="Proteomes" id="UP000823824"/>
    </source>
</evidence>
<dbReference type="AlphaFoldDB" id="A0A9D2LKU0"/>
<reference evidence="1" key="2">
    <citation type="submission" date="2021-04" db="EMBL/GenBank/DDBJ databases">
        <authorList>
            <person name="Gilroy R."/>
        </authorList>
    </citation>
    <scope>NUCLEOTIDE SEQUENCE</scope>
    <source>
        <strain evidence="1">ChiBcec18-1249</strain>
    </source>
</reference>
<dbReference type="EMBL" id="DWZJ01000106">
    <property type="protein sequence ID" value="HJB14366.1"/>
    <property type="molecule type" value="Genomic_DNA"/>
</dbReference>
<sequence>MDGFQIQLPNLSAITAVPYNPVADSFADTQFEIIRKYILDFQRNLDQEHDVGLMLTNFGQSIVMQVTDIGYEEPVLMVFRGYVNGQMATLIQHVSQLNFLLTTVSKDPAEPKRTIGFTVTPAGK</sequence>
<dbReference type="Proteomes" id="UP000823824">
    <property type="component" value="Unassembled WGS sequence"/>
</dbReference>
<dbReference type="Pfam" id="PF19670">
    <property type="entry name" value="DUF6173"/>
    <property type="match status" value="1"/>
</dbReference>
<organism evidence="1 2">
    <name type="scientific">Candidatus Oscillibacter excrementigallinarum</name>
    <dbReference type="NCBI Taxonomy" id="2838716"/>
    <lineage>
        <taxon>Bacteria</taxon>
        <taxon>Bacillati</taxon>
        <taxon>Bacillota</taxon>
        <taxon>Clostridia</taxon>
        <taxon>Eubacteriales</taxon>
        <taxon>Oscillospiraceae</taxon>
        <taxon>Oscillibacter</taxon>
    </lineage>
</organism>
<name>A0A9D2LKU0_9FIRM</name>
<evidence type="ECO:0000313" key="1">
    <source>
        <dbReference type="EMBL" id="HJB14366.1"/>
    </source>
</evidence>